<comment type="caution">
    <text evidence="4">The sequence shown here is derived from an EMBL/GenBank/DDBJ whole genome shotgun (WGS) entry which is preliminary data.</text>
</comment>
<keyword evidence="5" id="KW-1185">Reference proteome</keyword>
<keyword evidence="2" id="KW-0012">Acyltransferase</keyword>
<reference evidence="4" key="2">
    <citation type="submission" date="2020-09" db="EMBL/GenBank/DDBJ databases">
        <authorList>
            <person name="Sun Q."/>
            <person name="Zhou Y."/>
        </authorList>
    </citation>
    <scope>NUCLEOTIDE SEQUENCE</scope>
    <source>
        <strain evidence="4">CGMCC 1.15179</strain>
    </source>
</reference>
<protein>
    <recommendedName>
        <fullName evidence="3">N-acetyltransferase domain-containing protein</fullName>
    </recommendedName>
</protein>
<accession>A0A8J2VBQ7</accession>
<gene>
    <name evidence="4" type="ORF">GCM10011571_09110</name>
</gene>
<dbReference type="SUPFAM" id="SSF55729">
    <property type="entry name" value="Acyl-CoA N-acyltransferases (Nat)"/>
    <property type="match status" value="1"/>
</dbReference>
<evidence type="ECO:0000256" key="1">
    <source>
        <dbReference type="ARBA" id="ARBA00022679"/>
    </source>
</evidence>
<dbReference type="InterPro" id="IPR016181">
    <property type="entry name" value="Acyl_CoA_acyltransferase"/>
</dbReference>
<proteinExistence type="predicted"/>
<dbReference type="EMBL" id="BMHQ01000003">
    <property type="protein sequence ID" value="GGE09970.1"/>
    <property type="molecule type" value="Genomic_DNA"/>
</dbReference>
<dbReference type="PANTHER" id="PTHR43800">
    <property type="entry name" value="PEPTIDYL-LYSINE N-ACETYLTRANSFERASE YJAB"/>
    <property type="match status" value="1"/>
</dbReference>
<name>A0A8J2VBQ7_9BACL</name>
<keyword evidence="1" id="KW-0808">Transferase</keyword>
<evidence type="ECO:0000313" key="4">
    <source>
        <dbReference type="EMBL" id="GGE09970.1"/>
    </source>
</evidence>
<organism evidence="4 5">
    <name type="scientific">Marinithermofilum abyssi</name>
    <dbReference type="NCBI Taxonomy" id="1571185"/>
    <lineage>
        <taxon>Bacteria</taxon>
        <taxon>Bacillati</taxon>
        <taxon>Bacillota</taxon>
        <taxon>Bacilli</taxon>
        <taxon>Bacillales</taxon>
        <taxon>Thermoactinomycetaceae</taxon>
        <taxon>Marinithermofilum</taxon>
    </lineage>
</organism>
<reference evidence="4" key="1">
    <citation type="journal article" date="2014" name="Int. J. Syst. Evol. Microbiol.">
        <title>Complete genome sequence of Corynebacterium casei LMG S-19264T (=DSM 44701T), isolated from a smear-ripened cheese.</title>
        <authorList>
            <consortium name="US DOE Joint Genome Institute (JGI-PGF)"/>
            <person name="Walter F."/>
            <person name="Albersmeier A."/>
            <person name="Kalinowski J."/>
            <person name="Ruckert C."/>
        </authorList>
    </citation>
    <scope>NUCLEOTIDE SEQUENCE</scope>
    <source>
        <strain evidence="4">CGMCC 1.15179</strain>
    </source>
</reference>
<sequence>MWTIRQAELSDAQAVRHQLHRAYRPIKEQGFNMEATDVSLQAVEESIVSDEIYLLVDEDDQVKGTVRLQKNNDEKDTLGWFSIAPEVSGRGLGKMLLDYAEERAKKRGRKKIYLDTAKEHPWLPKLYRKMGYKEIGVTRWPGQNFNAIQFEKKL</sequence>
<evidence type="ECO:0000259" key="3">
    <source>
        <dbReference type="PROSITE" id="PS51186"/>
    </source>
</evidence>
<dbReference type="PANTHER" id="PTHR43800:SF1">
    <property type="entry name" value="PEPTIDYL-LYSINE N-ACETYLTRANSFERASE YJAB"/>
    <property type="match status" value="1"/>
</dbReference>
<evidence type="ECO:0000313" key="5">
    <source>
        <dbReference type="Proteomes" id="UP000625210"/>
    </source>
</evidence>
<feature type="domain" description="N-acetyltransferase" evidence="3">
    <location>
        <begin position="2"/>
        <end position="154"/>
    </location>
</feature>
<dbReference type="InterPro" id="IPR000182">
    <property type="entry name" value="GNAT_dom"/>
</dbReference>
<dbReference type="Proteomes" id="UP000625210">
    <property type="component" value="Unassembled WGS sequence"/>
</dbReference>
<dbReference type="GO" id="GO:0016747">
    <property type="term" value="F:acyltransferase activity, transferring groups other than amino-acyl groups"/>
    <property type="evidence" value="ECO:0007669"/>
    <property type="project" value="InterPro"/>
</dbReference>
<dbReference type="Pfam" id="PF00583">
    <property type="entry name" value="Acetyltransf_1"/>
    <property type="match status" value="1"/>
</dbReference>
<dbReference type="RefSeq" id="WP_188646733.1">
    <property type="nucleotide sequence ID" value="NZ_BMHQ01000003.1"/>
</dbReference>
<evidence type="ECO:0000256" key="2">
    <source>
        <dbReference type="ARBA" id="ARBA00023315"/>
    </source>
</evidence>
<dbReference type="Gene3D" id="3.40.630.30">
    <property type="match status" value="1"/>
</dbReference>
<dbReference type="PROSITE" id="PS51186">
    <property type="entry name" value="GNAT"/>
    <property type="match status" value="1"/>
</dbReference>
<dbReference type="AlphaFoldDB" id="A0A8J2VBQ7"/>
<dbReference type="CDD" id="cd04301">
    <property type="entry name" value="NAT_SF"/>
    <property type="match status" value="1"/>
</dbReference>